<organism evidence="2 3">
    <name type="scientific">Rhizobium loti</name>
    <name type="common">Mesorhizobium loti</name>
    <dbReference type="NCBI Taxonomy" id="381"/>
    <lineage>
        <taxon>Bacteria</taxon>
        <taxon>Pseudomonadati</taxon>
        <taxon>Pseudomonadota</taxon>
        <taxon>Alphaproteobacteria</taxon>
        <taxon>Hyphomicrobiales</taxon>
        <taxon>Phyllobacteriaceae</taxon>
        <taxon>Mesorhizobium</taxon>
    </lineage>
</organism>
<evidence type="ECO:0000313" key="2">
    <source>
        <dbReference type="EMBL" id="KUM25589.1"/>
    </source>
</evidence>
<dbReference type="OrthoDB" id="574313at2"/>
<reference evidence="2 3" key="1">
    <citation type="submission" date="2015-12" db="EMBL/GenBank/DDBJ databases">
        <title>Draft genome sequence of Mesorhizobium sp. UFLA 01-765, a multitolerant efficient symbiont and plant-growth promoting strain isolated from Zn-mining soil using Leucaena leucocephala as a trap plant.</title>
        <authorList>
            <person name="Rangel W.M."/>
            <person name="Thijs S."/>
            <person name="Longatti S.M."/>
            <person name="Moreira F.M."/>
            <person name="Weyens N."/>
            <person name="Vangronsveld J."/>
            <person name="Van Hamme J.D."/>
            <person name="Bottos E.M."/>
            <person name="Rineau F."/>
        </authorList>
    </citation>
    <scope>NUCLEOTIDE SEQUENCE [LARGE SCALE GENOMIC DNA]</scope>
    <source>
        <strain evidence="2 3">UFLA 01-765</strain>
    </source>
</reference>
<protein>
    <submittedName>
        <fullName evidence="2">Mercury transport protein</fullName>
    </submittedName>
</protein>
<comment type="caution">
    <text evidence="2">The sequence shown here is derived from an EMBL/GenBank/DDBJ whole genome shotgun (WGS) entry which is preliminary data.</text>
</comment>
<keyword evidence="1" id="KW-0812">Transmembrane</keyword>
<evidence type="ECO:0000256" key="1">
    <source>
        <dbReference type="SAM" id="Phobius"/>
    </source>
</evidence>
<sequence>MNDRALIRTGMAGAVIAAICCATPVLAMALPVVGLSTWLTGAGLVELSLAVACLGFVAWSVRHGRANVAFSNTKILNEGVKP</sequence>
<name>A0A101KRR0_RHILI</name>
<gene>
    <name evidence="2" type="ORF">AU467_25805</name>
</gene>
<dbReference type="AlphaFoldDB" id="A0A101KRR0"/>
<proteinExistence type="predicted"/>
<accession>A0A101KRR0</accession>
<feature type="transmembrane region" description="Helical" evidence="1">
    <location>
        <begin position="37"/>
        <end position="61"/>
    </location>
</feature>
<keyword evidence="1" id="KW-1133">Transmembrane helix</keyword>
<dbReference type="EMBL" id="LPWA01000116">
    <property type="protein sequence ID" value="KUM25589.1"/>
    <property type="molecule type" value="Genomic_DNA"/>
</dbReference>
<dbReference type="Proteomes" id="UP000053176">
    <property type="component" value="Unassembled WGS sequence"/>
</dbReference>
<keyword evidence="1" id="KW-0472">Membrane</keyword>
<evidence type="ECO:0000313" key="3">
    <source>
        <dbReference type="Proteomes" id="UP000053176"/>
    </source>
</evidence>
<dbReference type="Gene3D" id="1.10.287.910">
    <property type="entry name" value="bacterial mercury transporter, merf"/>
    <property type="match status" value="1"/>
</dbReference>